<dbReference type="RefSeq" id="WP_106567889.1">
    <property type="nucleotide sequence ID" value="NZ_PYGF01000007.1"/>
</dbReference>
<sequence length="227" mass="25631">MEKFLQTLLVIHIAAGSAALLSGIAAIIFKKGKKGHNLSGKMYYWSMLIIGITAFGIAIPKGNMFLLMIGGFSTYMTLTGYRFLQFRRNQGLKFGFWDYVFIVTGFVTLIIPTLYFTQVGWHKIGGFGVVFVVFGLMLAGMLLGDLRIGRKLTTYPRAWFLNMHISRMMGAFIATCTAFLVQNWHTDPVFIAWLLPTVVFTPVIIYYQRKYKVSSSQLKAKTVVGKY</sequence>
<feature type="transmembrane region" description="Helical" evidence="1">
    <location>
        <begin position="165"/>
        <end position="184"/>
    </location>
</feature>
<keyword evidence="3" id="KW-1185">Reference proteome</keyword>
<proteinExistence type="predicted"/>
<keyword evidence="1" id="KW-0812">Transmembrane</keyword>
<feature type="transmembrane region" description="Helical" evidence="1">
    <location>
        <begin position="6"/>
        <end position="30"/>
    </location>
</feature>
<feature type="transmembrane region" description="Helical" evidence="1">
    <location>
        <begin position="190"/>
        <end position="207"/>
    </location>
</feature>
<dbReference type="OrthoDB" id="5984490at2"/>
<accession>A0A2P8E208</accession>
<feature type="transmembrane region" description="Helical" evidence="1">
    <location>
        <begin position="124"/>
        <end position="144"/>
    </location>
</feature>
<reference evidence="2 3" key="1">
    <citation type="submission" date="2018-03" db="EMBL/GenBank/DDBJ databases">
        <title>Genomic Encyclopedia of Archaeal and Bacterial Type Strains, Phase II (KMG-II): from individual species to whole genera.</title>
        <authorList>
            <person name="Goeker M."/>
        </authorList>
    </citation>
    <scope>NUCLEOTIDE SEQUENCE [LARGE SCALE GENOMIC DNA]</scope>
    <source>
        <strain evidence="2 3">DSM 28057</strain>
    </source>
</reference>
<comment type="caution">
    <text evidence="2">The sequence shown here is derived from an EMBL/GenBank/DDBJ whole genome shotgun (WGS) entry which is preliminary data.</text>
</comment>
<dbReference type="Proteomes" id="UP000240708">
    <property type="component" value="Unassembled WGS sequence"/>
</dbReference>
<gene>
    <name evidence="2" type="ORF">CLV48_107236</name>
</gene>
<name>A0A2P8E208_9BACT</name>
<feature type="transmembrane region" description="Helical" evidence="1">
    <location>
        <begin position="96"/>
        <end position="118"/>
    </location>
</feature>
<evidence type="ECO:0000256" key="1">
    <source>
        <dbReference type="SAM" id="Phobius"/>
    </source>
</evidence>
<keyword evidence="1" id="KW-1133">Transmembrane helix</keyword>
<evidence type="ECO:0000313" key="3">
    <source>
        <dbReference type="Proteomes" id="UP000240708"/>
    </source>
</evidence>
<feature type="transmembrane region" description="Helical" evidence="1">
    <location>
        <begin position="42"/>
        <end position="59"/>
    </location>
</feature>
<organism evidence="2 3">
    <name type="scientific">Cecembia rubra</name>
    <dbReference type="NCBI Taxonomy" id="1485585"/>
    <lineage>
        <taxon>Bacteria</taxon>
        <taxon>Pseudomonadati</taxon>
        <taxon>Bacteroidota</taxon>
        <taxon>Cytophagia</taxon>
        <taxon>Cytophagales</taxon>
        <taxon>Cyclobacteriaceae</taxon>
        <taxon>Cecembia</taxon>
    </lineage>
</organism>
<keyword evidence="1" id="KW-0472">Membrane</keyword>
<feature type="transmembrane region" description="Helical" evidence="1">
    <location>
        <begin position="65"/>
        <end position="84"/>
    </location>
</feature>
<evidence type="ECO:0000313" key="2">
    <source>
        <dbReference type="EMBL" id="PSL03518.1"/>
    </source>
</evidence>
<protein>
    <submittedName>
        <fullName evidence="2">Uncharacterized protein</fullName>
    </submittedName>
</protein>
<dbReference type="EMBL" id="PYGF01000007">
    <property type="protein sequence ID" value="PSL03518.1"/>
    <property type="molecule type" value="Genomic_DNA"/>
</dbReference>
<dbReference type="AlphaFoldDB" id="A0A2P8E208"/>